<proteinExistence type="predicted"/>
<dbReference type="AlphaFoldDB" id="A0A165YKZ0"/>
<organism evidence="2 3">
    <name type="scientific">Athelia psychrophila</name>
    <dbReference type="NCBI Taxonomy" id="1759441"/>
    <lineage>
        <taxon>Eukaryota</taxon>
        <taxon>Fungi</taxon>
        <taxon>Dikarya</taxon>
        <taxon>Basidiomycota</taxon>
        <taxon>Agaricomycotina</taxon>
        <taxon>Agaricomycetes</taxon>
        <taxon>Agaricomycetidae</taxon>
        <taxon>Atheliales</taxon>
        <taxon>Atheliaceae</taxon>
        <taxon>Athelia</taxon>
    </lineage>
</organism>
<evidence type="ECO:0000313" key="3">
    <source>
        <dbReference type="Proteomes" id="UP000076532"/>
    </source>
</evidence>
<protein>
    <submittedName>
        <fullName evidence="2">Uncharacterized protein</fullName>
    </submittedName>
</protein>
<gene>
    <name evidence="2" type="ORF">FIBSPDRAFT_900345</name>
</gene>
<evidence type="ECO:0000256" key="1">
    <source>
        <dbReference type="SAM" id="MobiDB-lite"/>
    </source>
</evidence>
<reference evidence="2 3" key="1">
    <citation type="journal article" date="2016" name="Mol. Biol. Evol.">
        <title>Comparative Genomics of Early-Diverging Mushroom-Forming Fungi Provides Insights into the Origins of Lignocellulose Decay Capabilities.</title>
        <authorList>
            <person name="Nagy L.G."/>
            <person name="Riley R."/>
            <person name="Tritt A."/>
            <person name="Adam C."/>
            <person name="Daum C."/>
            <person name="Floudas D."/>
            <person name="Sun H."/>
            <person name="Yadav J.S."/>
            <person name="Pangilinan J."/>
            <person name="Larsson K.H."/>
            <person name="Matsuura K."/>
            <person name="Barry K."/>
            <person name="Labutti K."/>
            <person name="Kuo R."/>
            <person name="Ohm R.A."/>
            <person name="Bhattacharya S.S."/>
            <person name="Shirouzu T."/>
            <person name="Yoshinaga Y."/>
            <person name="Martin F.M."/>
            <person name="Grigoriev I.V."/>
            <person name="Hibbett D.S."/>
        </authorList>
    </citation>
    <scope>NUCLEOTIDE SEQUENCE [LARGE SCALE GENOMIC DNA]</scope>
    <source>
        <strain evidence="2 3">CBS 109695</strain>
    </source>
</reference>
<dbReference type="Proteomes" id="UP000076532">
    <property type="component" value="Unassembled WGS sequence"/>
</dbReference>
<feature type="region of interest" description="Disordered" evidence="1">
    <location>
        <begin position="1"/>
        <end position="26"/>
    </location>
</feature>
<feature type="region of interest" description="Disordered" evidence="1">
    <location>
        <begin position="72"/>
        <end position="98"/>
    </location>
</feature>
<evidence type="ECO:0000313" key="2">
    <source>
        <dbReference type="EMBL" id="KZP09672.1"/>
    </source>
</evidence>
<accession>A0A165YKZ0</accession>
<sequence length="111" mass="11686">MSESPQAKIEDEQGRAEHSLKLQNEPKSSKFAFRHWLLPDAADGPSGVPGSSGIPGGFENAAQMGCQDIASAFGRGESQLGNPDQHLALPCPPAHPPSITLPSLLYLGILD</sequence>
<dbReference type="EMBL" id="KV417695">
    <property type="protein sequence ID" value="KZP09672.1"/>
    <property type="molecule type" value="Genomic_DNA"/>
</dbReference>
<name>A0A165YKZ0_9AGAM</name>
<feature type="compositionally biased region" description="Basic and acidic residues" evidence="1">
    <location>
        <begin position="8"/>
        <end position="20"/>
    </location>
</feature>
<keyword evidence="3" id="KW-1185">Reference proteome</keyword>